<name>A0A1M5D089_STRHI</name>
<dbReference type="EC" id="4.1.2.50" evidence="4"/>
<gene>
    <name evidence="11" type="ORF">SAMN05444320_104246</name>
</gene>
<dbReference type="UniPathway" id="UPA00391"/>
<dbReference type="PANTHER" id="PTHR12589:SF7">
    <property type="entry name" value="6-PYRUVOYL TETRAHYDROBIOPTERIN SYNTHASE"/>
    <property type="match status" value="1"/>
</dbReference>
<evidence type="ECO:0000256" key="2">
    <source>
        <dbReference type="ARBA" id="ARBA00005061"/>
    </source>
</evidence>
<evidence type="ECO:0000256" key="7">
    <source>
        <dbReference type="ARBA" id="ARBA00022833"/>
    </source>
</evidence>
<comment type="cofactor">
    <cofactor evidence="1">
        <name>Zn(2+)</name>
        <dbReference type="ChEBI" id="CHEBI:29105"/>
    </cofactor>
</comment>
<comment type="pathway">
    <text evidence="2">Purine metabolism; 7-cyano-7-deazaguanine biosynthesis.</text>
</comment>
<dbReference type="Gene3D" id="3.30.479.10">
    <property type="entry name" value="6-pyruvoyl tetrahydropterin synthase/QueD"/>
    <property type="match status" value="1"/>
</dbReference>
<sequence length="185" mass="20013">MFRRTAPAEQADRLPLTVHNEHPVQHSIAIEHAFDTAHRLPELGGKCASLHGHSWRVRVVVSAISLSSDFTVVEFGAVKAGVRQWIDTHLDHGTMLGHRDPLTAPLAAAGCKVFRFGSDQPSTGPESLAGDLAWPTVEAVAVLLRRVSHNVLRDLPGAPPHVRIGQVVVRETRTNSAAYGPEEPA</sequence>
<comment type="similarity">
    <text evidence="3">Belongs to the PTPS family. QueD subfamily.</text>
</comment>
<protein>
    <recommendedName>
        <fullName evidence="5">6-carboxy-5,6,7,8-tetrahydropterin synthase</fullName>
        <ecNumber evidence="4">4.1.2.50</ecNumber>
    </recommendedName>
    <alternativeName>
        <fullName evidence="9">Queuosine biosynthesis protein QueD</fullName>
    </alternativeName>
</protein>
<dbReference type="GO" id="GO:0046872">
    <property type="term" value="F:metal ion binding"/>
    <property type="evidence" value="ECO:0007669"/>
    <property type="project" value="UniProtKB-KW"/>
</dbReference>
<proteinExistence type="inferred from homology"/>
<dbReference type="SUPFAM" id="SSF55620">
    <property type="entry name" value="Tetrahydrobiopterin biosynthesis enzymes-like"/>
    <property type="match status" value="1"/>
</dbReference>
<dbReference type="InterPro" id="IPR007115">
    <property type="entry name" value="6-PTP_synth/QueD"/>
</dbReference>
<dbReference type="OrthoDB" id="9804698at2"/>
<dbReference type="InterPro" id="IPR038418">
    <property type="entry name" value="6-PTP_synth/QueD_sf"/>
</dbReference>
<evidence type="ECO:0000256" key="5">
    <source>
        <dbReference type="ARBA" id="ARBA00018141"/>
    </source>
</evidence>
<keyword evidence="12" id="KW-1185">Reference proteome</keyword>
<dbReference type="PANTHER" id="PTHR12589">
    <property type="entry name" value="PYRUVOYL TETRAHYDROBIOPTERIN SYNTHASE"/>
    <property type="match status" value="1"/>
</dbReference>
<comment type="catalytic activity">
    <reaction evidence="10">
        <text>7,8-dihydroneopterin 3'-triphosphate + H2O = 6-carboxy-5,6,7,8-tetrahydropterin + triphosphate + acetaldehyde + 2 H(+)</text>
        <dbReference type="Rhea" id="RHEA:27966"/>
        <dbReference type="ChEBI" id="CHEBI:15343"/>
        <dbReference type="ChEBI" id="CHEBI:15377"/>
        <dbReference type="ChEBI" id="CHEBI:15378"/>
        <dbReference type="ChEBI" id="CHEBI:18036"/>
        <dbReference type="ChEBI" id="CHEBI:58462"/>
        <dbReference type="ChEBI" id="CHEBI:61032"/>
        <dbReference type="EC" id="4.1.2.50"/>
    </reaction>
</comment>
<dbReference type="Proteomes" id="UP000184501">
    <property type="component" value="Unassembled WGS sequence"/>
</dbReference>
<evidence type="ECO:0000313" key="11">
    <source>
        <dbReference type="EMBL" id="SHF60419.1"/>
    </source>
</evidence>
<dbReference type="GO" id="GO:0070497">
    <property type="term" value="F:6-carboxytetrahydropterin synthase activity"/>
    <property type="evidence" value="ECO:0007669"/>
    <property type="project" value="UniProtKB-EC"/>
</dbReference>
<evidence type="ECO:0000313" key="12">
    <source>
        <dbReference type="Proteomes" id="UP000184501"/>
    </source>
</evidence>
<evidence type="ECO:0000256" key="1">
    <source>
        <dbReference type="ARBA" id="ARBA00001947"/>
    </source>
</evidence>
<dbReference type="STRING" id="2017.SAMN05444320_104246"/>
<evidence type="ECO:0000256" key="3">
    <source>
        <dbReference type="ARBA" id="ARBA00008900"/>
    </source>
</evidence>
<accession>A0A1M5D089</accession>
<reference evidence="11 12" key="1">
    <citation type="submission" date="2016-11" db="EMBL/GenBank/DDBJ databases">
        <authorList>
            <person name="Jaros S."/>
            <person name="Januszkiewicz K."/>
            <person name="Wedrychowicz H."/>
        </authorList>
    </citation>
    <scope>NUCLEOTIDE SEQUENCE [LARGE SCALE GENOMIC DNA]</scope>
    <source>
        <strain evidence="11 12">DSM 44523</strain>
    </source>
</reference>
<keyword evidence="8" id="KW-0456">Lyase</keyword>
<evidence type="ECO:0000256" key="4">
    <source>
        <dbReference type="ARBA" id="ARBA00012982"/>
    </source>
</evidence>
<evidence type="ECO:0000256" key="6">
    <source>
        <dbReference type="ARBA" id="ARBA00022723"/>
    </source>
</evidence>
<dbReference type="AlphaFoldDB" id="A0A1M5D089"/>
<dbReference type="Pfam" id="PF01242">
    <property type="entry name" value="PTPS"/>
    <property type="match status" value="1"/>
</dbReference>
<dbReference type="EMBL" id="FQVN01000004">
    <property type="protein sequence ID" value="SHF60419.1"/>
    <property type="molecule type" value="Genomic_DNA"/>
</dbReference>
<keyword evidence="7" id="KW-0862">Zinc</keyword>
<evidence type="ECO:0000256" key="10">
    <source>
        <dbReference type="ARBA" id="ARBA00048807"/>
    </source>
</evidence>
<dbReference type="RefSeq" id="WP_083959679.1">
    <property type="nucleotide sequence ID" value="NZ_FQVN01000004.1"/>
</dbReference>
<organism evidence="11 12">
    <name type="scientific">Streptoalloteichus hindustanus</name>
    <dbReference type="NCBI Taxonomy" id="2017"/>
    <lineage>
        <taxon>Bacteria</taxon>
        <taxon>Bacillati</taxon>
        <taxon>Actinomycetota</taxon>
        <taxon>Actinomycetes</taxon>
        <taxon>Pseudonocardiales</taxon>
        <taxon>Pseudonocardiaceae</taxon>
        <taxon>Streptoalloteichus</taxon>
    </lineage>
</organism>
<evidence type="ECO:0000256" key="8">
    <source>
        <dbReference type="ARBA" id="ARBA00023239"/>
    </source>
</evidence>
<keyword evidence="6" id="KW-0479">Metal-binding</keyword>
<evidence type="ECO:0000256" key="9">
    <source>
        <dbReference type="ARBA" id="ARBA00031449"/>
    </source>
</evidence>